<feature type="domain" description="Methyltransferase FkbM" evidence="1">
    <location>
        <begin position="213"/>
        <end position="352"/>
    </location>
</feature>
<dbReference type="AlphaFoldDB" id="A0AAW3JVN7"/>
<dbReference type="NCBIfam" id="TIGR01444">
    <property type="entry name" value="fkbM_fam"/>
    <property type="match status" value="1"/>
</dbReference>
<organism evidence="2 3">
    <name type="scientific">Butyribacter intestini</name>
    <dbReference type="NCBI Taxonomy" id="1703332"/>
    <lineage>
        <taxon>Bacteria</taxon>
        <taxon>Bacillati</taxon>
        <taxon>Bacillota</taxon>
        <taxon>Clostridia</taxon>
        <taxon>Lachnospirales</taxon>
        <taxon>Lachnospiraceae</taxon>
        <taxon>Butyribacter</taxon>
    </lineage>
</organism>
<dbReference type="Pfam" id="PF05050">
    <property type="entry name" value="Methyltransf_21"/>
    <property type="match status" value="1"/>
</dbReference>
<accession>A0AAW3JVN7</accession>
<reference evidence="2 3" key="1">
    <citation type="submission" date="2015-10" db="EMBL/GenBank/DDBJ databases">
        <title>Butyribacter intestini gen. nov., sp. nov., a butyric acid-producing bacterium of the family Lachnospiraceae isolated from the human faeces.</title>
        <authorList>
            <person name="Zou Y."/>
            <person name="Xue W."/>
            <person name="Luo G."/>
            <person name="Lv M."/>
        </authorList>
    </citation>
    <scope>NUCLEOTIDE SEQUENCE [LARGE SCALE GENOMIC DNA]</scope>
    <source>
        <strain evidence="2 3">TF01-11</strain>
    </source>
</reference>
<protein>
    <recommendedName>
        <fullName evidence="1">Methyltransferase FkbM domain-containing protein</fullName>
    </recommendedName>
</protein>
<dbReference type="Proteomes" id="UP000050833">
    <property type="component" value="Unassembled WGS sequence"/>
</dbReference>
<dbReference type="SUPFAM" id="SSF53335">
    <property type="entry name" value="S-adenosyl-L-methionine-dependent methyltransferases"/>
    <property type="match status" value="1"/>
</dbReference>
<dbReference type="InterPro" id="IPR006342">
    <property type="entry name" value="FkbM_mtfrase"/>
</dbReference>
<dbReference type="Gene3D" id="3.40.50.150">
    <property type="entry name" value="Vaccinia Virus protein VP39"/>
    <property type="match status" value="1"/>
</dbReference>
<dbReference type="InterPro" id="IPR029063">
    <property type="entry name" value="SAM-dependent_MTases_sf"/>
</dbReference>
<keyword evidence="3" id="KW-1185">Reference proteome</keyword>
<gene>
    <name evidence="2" type="ORF">APZ18_03610</name>
</gene>
<name>A0AAW3JVN7_9FIRM</name>
<evidence type="ECO:0000313" key="3">
    <source>
        <dbReference type="Proteomes" id="UP000050833"/>
    </source>
</evidence>
<comment type="caution">
    <text evidence="2">The sequence shown here is derived from an EMBL/GenBank/DDBJ whole genome shotgun (WGS) entry which is preliminary data.</text>
</comment>
<sequence>MITLIKKEIEEMNTEICSYIEKVKEKTVILYPYNDQSIKLAKIMKNEMGIVVEYYCGKEKEVLESNVISLDDLKIMSSMNDIVIVLSEPTKTWFDDYSLLKTFGINDKQILNYEQIKYYIAIQENGYIEGFLEQIFKSGLDNLKFSRSYIILTNIEKCKSVYDLLEDTLSRKTYLRILCKNIMQCKFYFDLPQSKQYFDESVFKISDNESFWDVGGYDGDTIQQFVECCDGKYDSIVTFEPDKEMFVKLVSNSVQYKNIIYFNAGLCDNTGMMMFQKRKFGASRIVENDNNDNDISKIYGIKGDDIHLKPTYIKMDIEGAEKEALAGMKNTIQLFFPKMAICIYHEPEDIWEIPLMIKKISEKYHIAIRHHSYTSSETVCYAY</sequence>
<dbReference type="EMBL" id="LLKB01000001">
    <property type="protein sequence ID" value="KQC86286.1"/>
    <property type="molecule type" value="Genomic_DNA"/>
</dbReference>
<evidence type="ECO:0000313" key="2">
    <source>
        <dbReference type="EMBL" id="KQC86286.1"/>
    </source>
</evidence>
<proteinExistence type="predicted"/>
<evidence type="ECO:0000259" key="1">
    <source>
        <dbReference type="Pfam" id="PF05050"/>
    </source>
</evidence>
<dbReference type="RefSeq" id="WP_055941678.1">
    <property type="nucleotide sequence ID" value="NZ_LLKB01000001.1"/>
</dbReference>